<evidence type="ECO:0000256" key="1">
    <source>
        <dbReference type="ARBA" id="ARBA00001947"/>
    </source>
</evidence>
<evidence type="ECO:0000259" key="7">
    <source>
        <dbReference type="SMART" id="SM00829"/>
    </source>
</evidence>
<dbReference type="AlphaFoldDB" id="A0A9P4TGH6"/>
<comment type="cofactor">
    <cofactor evidence="1">
        <name>Zn(2+)</name>
        <dbReference type="ChEBI" id="CHEBI:29105"/>
    </cofactor>
</comment>
<dbReference type="PANTHER" id="PTHR42940">
    <property type="entry name" value="ALCOHOL DEHYDROGENASE 1-RELATED"/>
    <property type="match status" value="1"/>
</dbReference>
<dbReference type="OrthoDB" id="256333at2759"/>
<keyword evidence="5" id="KW-0560">Oxidoreductase</keyword>
<dbReference type="InterPro" id="IPR013154">
    <property type="entry name" value="ADH-like_N"/>
</dbReference>
<comment type="caution">
    <text evidence="8">The sequence shown here is derived from an EMBL/GenBank/DDBJ whole genome shotgun (WGS) entry which is preliminary data.</text>
</comment>
<evidence type="ECO:0000313" key="9">
    <source>
        <dbReference type="Proteomes" id="UP000801428"/>
    </source>
</evidence>
<dbReference type="SUPFAM" id="SSF51735">
    <property type="entry name" value="NAD(P)-binding Rossmann-fold domains"/>
    <property type="match status" value="1"/>
</dbReference>
<evidence type="ECO:0000256" key="4">
    <source>
        <dbReference type="ARBA" id="ARBA00022833"/>
    </source>
</evidence>
<feature type="domain" description="Enoyl reductase (ER)" evidence="7">
    <location>
        <begin position="7"/>
        <end position="375"/>
    </location>
</feature>
<reference evidence="8" key="1">
    <citation type="submission" date="2019-04" db="EMBL/GenBank/DDBJ databases">
        <title>Sequencing of skin fungus with MAO and IRED activity.</title>
        <authorList>
            <person name="Marsaioli A.J."/>
            <person name="Bonatto J.M.C."/>
            <person name="Reis Junior O."/>
        </authorList>
    </citation>
    <scope>NUCLEOTIDE SEQUENCE</scope>
    <source>
        <strain evidence="8">30M1</strain>
    </source>
</reference>
<evidence type="ECO:0000256" key="6">
    <source>
        <dbReference type="ARBA" id="ARBA00023027"/>
    </source>
</evidence>
<dbReference type="InterPro" id="IPR013149">
    <property type="entry name" value="ADH-like_C"/>
</dbReference>
<dbReference type="Gene3D" id="3.90.180.10">
    <property type="entry name" value="Medium-chain alcohol dehydrogenases, catalytic domain"/>
    <property type="match status" value="2"/>
</dbReference>
<dbReference type="PANTHER" id="PTHR42940:SF8">
    <property type="entry name" value="VACUOLAR PROTEIN SORTING-ASSOCIATED PROTEIN 11"/>
    <property type="match status" value="1"/>
</dbReference>
<dbReference type="GO" id="GO:0046872">
    <property type="term" value="F:metal ion binding"/>
    <property type="evidence" value="ECO:0007669"/>
    <property type="project" value="UniProtKB-KW"/>
</dbReference>
<dbReference type="InterPro" id="IPR011032">
    <property type="entry name" value="GroES-like_sf"/>
</dbReference>
<comment type="similarity">
    <text evidence="2">Belongs to the zinc-containing alcohol dehydrogenase family.</text>
</comment>
<keyword evidence="9" id="KW-1185">Reference proteome</keyword>
<dbReference type="EMBL" id="SWKU01000006">
    <property type="protein sequence ID" value="KAF3005762.1"/>
    <property type="molecule type" value="Genomic_DNA"/>
</dbReference>
<keyword evidence="6" id="KW-0520">NAD</keyword>
<dbReference type="InterPro" id="IPR020843">
    <property type="entry name" value="ER"/>
</dbReference>
<proteinExistence type="inferred from homology"/>
<evidence type="ECO:0000256" key="2">
    <source>
        <dbReference type="ARBA" id="ARBA00008072"/>
    </source>
</evidence>
<dbReference type="SMART" id="SM00829">
    <property type="entry name" value="PKS_ER"/>
    <property type="match status" value="1"/>
</dbReference>
<dbReference type="GO" id="GO:0004022">
    <property type="term" value="F:alcohol dehydrogenase (NAD+) activity"/>
    <property type="evidence" value="ECO:0007669"/>
    <property type="project" value="TreeGrafter"/>
</dbReference>
<protein>
    <recommendedName>
        <fullName evidence="7">Enoyl reductase (ER) domain-containing protein</fullName>
    </recommendedName>
</protein>
<dbReference type="Pfam" id="PF00107">
    <property type="entry name" value="ADH_zinc_N"/>
    <property type="match status" value="1"/>
</dbReference>
<dbReference type="Proteomes" id="UP000801428">
    <property type="component" value="Unassembled WGS sequence"/>
</dbReference>
<gene>
    <name evidence="8" type="ORF">E8E13_007032</name>
</gene>
<evidence type="ECO:0000256" key="3">
    <source>
        <dbReference type="ARBA" id="ARBA00022723"/>
    </source>
</evidence>
<dbReference type="Gene3D" id="3.40.50.720">
    <property type="entry name" value="NAD(P)-binding Rossmann-like Domain"/>
    <property type="match status" value="2"/>
</dbReference>
<keyword evidence="4" id="KW-0862">Zinc</keyword>
<accession>A0A9P4TGH6</accession>
<name>A0A9P4TGH6_CURKU</name>
<dbReference type="GO" id="GO:0005737">
    <property type="term" value="C:cytoplasm"/>
    <property type="evidence" value="ECO:0007669"/>
    <property type="project" value="TreeGrafter"/>
</dbReference>
<evidence type="ECO:0000256" key="5">
    <source>
        <dbReference type="ARBA" id="ARBA00023002"/>
    </source>
</evidence>
<dbReference type="Pfam" id="PF08240">
    <property type="entry name" value="ADH_N"/>
    <property type="match status" value="1"/>
</dbReference>
<dbReference type="FunFam" id="3.40.50.720:FF:000039">
    <property type="entry name" value="Alcohol dehydrogenase AdhP"/>
    <property type="match status" value="1"/>
</dbReference>
<organism evidence="8 9">
    <name type="scientific">Curvularia kusanoi</name>
    <name type="common">Cochliobolus kusanoi</name>
    <dbReference type="NCBI Taxonomy" id="90978"/>
    <lineage>
        <taxon>Eukaryota</taxon>
        <taxon>Fungi</taxon>
        <taxon>Dikarya</taxon>
        <taxon>Ascomycota</taxon>
        <taxon>Pezizomycotina</taxon>
        <taxon>Dothideomycetes</taxon>
        <taxon>Pleosporomycetidae</taxon>
        <taxon>Pleosporales</taxon>
        <taxon>Pleosporineae</taxon>
        <taxon>Pleosporaceae</taxon>
        <taxon>Curvularia</taxon>
    </lineage>
</organism>
<dbReference type="InterPro" id="IPR036291">
    <property type="entry name" value="NAD(P)-bd_dom_sf"/>
</dbReference>
<keyword evidence="3" id="KW-0479">Metal-binding</keyword>
<evidence type="ECO:0000313" key="8">
    <source>
        <dbReference type="EMBL" id="KAF3005762.1"/>
    </source>
</evidence>
<dbReference type="SUPFAM" id="SSF50129">
    <property type="entry name" value="GroES-like"/>
    <property type="match status" value="1"/>
</dbReference>
<sequence length="396" mass="41922">MLAAQVTEFHKPYKVHKVPVPSELGPHDLLIKVAVASLCHTDFMVSEGIMGTSLPCTGSHEGAGTVVAVGSSVSGFQPGDRVMAGIIYAPCGTCPDCLGPENYSQYCARSGGYLGVTTHGHFAEYARIDARTAAVLPDKVSFETAAPLACAGITIYRGVLLSGVKKGEWLAMTGSGGGLGHLGVQFAKALGLNVVGIDARDEGLQLTQQGGADVVVDARKGHDEVVKQIHAVTNGEGVTCTLNVSDAADAMKTACAVTKMHGTVIQIAQVRVPQSATPTMKKPLTKSFPLTTYPQSNHSSPLQPDNVTIPFQELIFRDIRVRGSLISSPEEARQMLQLVAEHGISVNANPFNGLDEIEELVSLAESGKMKGKGIIIMDREQIRKERENVGGKERLA</sequence>